<feature type="transmembrane region" description="Helical" evidence="7">
    <location>
        <begin position="424"/>
        <end position="448"/>
    </location>
</feature>
<evidence type="ECO:0000256" key="3">
    <source>
        <dbReference type="ARBA" id="ARBA00022692"/>
    </source>
</evidence>
<protein>
    <recommendedName>
        <fullName evidence="8">Major facilitator superfamily (MFS) profile domain-containing protein</fullName>
    </recommendedName>
</protein>
<keyword evidence="3 7" id="KW-0812">Transmembrane</keyword>
<feature type="domain" description="Major facilitator superfamily (MFS) profile" evidence="8">
    <location>
        <begin position="68"/>
        <end position="551"/>
    </location>
</feature>
<dbReference type="PANTHER" id="PTHR23501:SF191">
    <property type="entry name" value="VACUOLAR BASIC AMINO ACID TRANSPORTER 4"/>
    <property type="match status" value="1"/>
</dbReference>
<feature type="compositionally biased region" description="Polar residues" evidence="6">
    <location>
        <begin position="1"/>
        <end position="14"/>
    </location>
</feature>
<feature type="compositionally biased region" description="Gly residues" evidence="6">
    <location>
        <begin position="561"/>
        <end position="579"/>
    </location>
</feature>
<gene>
    <name evidence="9" type="ORF">BGZ96_004869</name>
</gene>
<feature type="transmembrane region" description="Helical" evidence="7">
    <location>
        <begin position="133"/>
        <end position="159"/>
    </location>
</feature>
<feature type="transmembrane region" description="Helical" evidence="7">
    <location>
        <begin position="285"/>
        <end position="307"/>
    </location>
</feature>
<feature type="transmembrane region" description="Helical" evidence="7">
    <location>
        <begin position="165"/>
        <end position="185"/>
    </location>
</feature>
<feature type="transmembrane region" description="Helical" evidence="7">
    <location>
        <begin position="363"/>
        <end position="382"/>
    </location>
</feature>
<feature type="transmembrane region" description="Helical" evidence="7">
    <location>
        <begin position="259"/>
        <end position="279"/>
    </location>
</feature>
<keyword evidence="4 7" id="KW-1133">Transmembrane helix</keyword>
<dbReference type="PRINTS" id="PR01036">
    <property type="entry name" value="TCRTETB"/>
</dbReference>
<keyword evidence="2" id="KW-0813">Transport</keyword>
<keyword evidence="10" id="KW-1185">Reference proteome</keyword>
<organism evidence="9 10">
    <name type="scientific">Linnemannia gamsii</name>
    <dbReference type="NCBI Taxonomy" id="64522"/>
    <lineage>
        <taxon>Eukaryota</taxon>
        <taxon>Fungi</taxon>
        <taxon>Fungi incertae sedis</taxon>
        <taxon>Mucoromycota</taxon>
        <taxon>Mortierellomycotina</taxon>
        <taxon>Mortierellomycetes</taxon>
        <taxon>Mortierellales</taxon>
        <taxon>Mortierellaceae</taxon>
        <taxon>Linnemannia</taxon>
    </lineage>
</organism>
<dbReference type="InterPro" id="IPR020846">
    <property type="entry name" value="MFS_dom"/>
</dbReference>
<comment type="caution">
    <text evidence="9">The sequence shown here is derived from an EMBL/GenBank/DDBJ whole genome shotgun (WGS) entry which is preliminary data.</text>
</comment>
<feature type="transmembrane region" description="Helical" evidence="7">
    <location>
        <begin position="328"/>
        <end position="351"/>
    </location>
</feature>
<dbReference type="PROSITE" id="PS50850">
    <property type="entry name" value="MFS"/>
    <property type="match status" value="1"/>
</dbReference>
<feature type="transmembrane region" description="Helical" evidence="7">
    <location>
        <begin position="528"/>
        <end position="546"/>
    </location>
</feature>
<dbReference type="InterPro" id="IPR011701">
    <property type="entry name" value="MFS"/>
</dbReference>
<feature type="transmembrane region" description="Helical" evidence="7">
    <location>
        <begin position="219"/>
        <end position="238"/>
    </location>
</feature>
<evidence type="ECO:0000256" key="2">
    <source>
        <dbReference type="ARBA" id="ARBA00022448"/>
    </source>
</evidence>
<evidence type="ECO:0000256" key="7">
    <source>
        <dbReference type="SAM" id="Phobius"/>
    </source>
</evidence>
<dbReference type="EMBL" id="JAAAIM010000226">
    <property type="protein sequence ID" value="KAG0291753.1"/>
    <property type="molecule type" value="Genomic_DNA"/>
</dbReference>
<feature type="region of interest" description="Disordered" evidence="6">
    <location>
        <begin position="34"/>
        <end position="53"/>
    </location>
</feature>
<dbReference type="CDD" id="cd17502">
    <property type="entry name" value="MFS_Azr1_MDR_like"/>
    <property type="match status" value="1"/>
</dbReference>
<dbReference type="Gene3D" id="1.20.1250.20">
    <property type="entry name" value="MFS general substrate transporter like domains"/>
    <property type="match status" value="1"/>
</dbReference>
<evidence type="ECO:0000259" key="8">
    <source>
        <dbReference type="PROSITE" id="PS50850"/>
    </source>
</evidence>
<evidence type="ECO:0000313" key="9">
    <source>
        <dbReference type="EMBL" id="KAG0291753.1"/>
    </source>
</evidence>
<evidence type="ECO:0000313" key="10">
    <source>
        <dbReference type="Proteomes" id="UP001194696"/>
    </source>
</evidence>
<accession>A0ABQ7K7U2</accession>
<name>A0ABQ7K7U2_9FUNG</name>
<comment type="subcellular location">
    <subcellularLocation>
        <location evidence="1">Endomembrane system</location>
        <topology evidence="1">Multi-pass membrane protein</topology>
    </subcellularLocation>
</comment>
<feature type="region of interest" description="Disordered" evidence="6">
    <location>
        <begin position="1"/>
        <end position="27"/>
    </location>
</feature>
<evidence type="ECO:0000256" key="6">
    <source>
        <dbReference type="SAM" id="MobiDB-lite"/>
    </source>
</evidence>
<reference evidence="9 10" key="1">
    <citation type="journal article" date="2020" name="Fungal Divers.">
        <title>Resolving the Mortierellaceae phylogeny through synthesis of multi-gene phylogenetics and phylogenomics.</title>
        <authorList>
            <person name="Vandepol N."/>
            <person name="Liber J."/>
            <person name="Desiro A."/>
            <person name="Na H."/>
            <person name="Kennedy M."/>
            <person name="Barry K."/>
            <person name="Grigoriev I.V."/>
            <person name="Miller A.N."/>
            <person name="O'Donnell K."/>
            <person name="Stajich J.E."/>
            <person name="Bonito G."/>
        </authorList>
    </citation>
    <scope>NUCLEOTIDE SEQUENCE [LARGE SCALE GENOMIC DNA]</scope>
    <source>
        <strain evidence="9 10">AD045</strain>
    </source>
</reference>
<evidence type="ECO:0000256" key="5">
    <source>
        <dbReference type="ARBA" id="ARBA00023136"/>
    </source>
</evidence>
<feature type="compositionally biased region" description="Low complexity" evidence="6">
    <location>
        <begin position="40"/>
        <end position="52"/>
    </location>
</feature>
<feature type="transmembrane region" description="Helical" evidence="7">
    <location>
        <begin position="460"/>
        <end position="478"/>
    </location>
</feature>
<proteinExistence type="predicted"/>
<dbReference type="Pfam" id="PF07690">
    <property type="entry name" value="MFS_1"/>
    <property type="match status" value="1"/>
</dbReference>
<evidence type="ECO:0000256" key="1">
    <source>
        <dbReference type="ARBA" id="ARBA00004127"/>
    </source>
</evidence>
<dbReference type="PANTHER" id="PTHR23501">
    <property type="entry name" value="MAJOR FACILITATOR SUPERFAMILY"/>
    <property type="match status" value="1"/>
</dbReference>
<sequence length="586" mass="61856">MEKPASSTTPSDSVITIPDVSDKALDTLVPPSSKIDIEAPGQQNPGPPQNIGGDNGVVTPPFKELIVVLIGLMLGLLLSSLDQTIVAVCTTKIANDFNSLGEIPWVGTAYLLTSTTVQPLYGRFSDIFGRKTTYLFAIVVFLIGSALCGASQSMTMLIISRGLSGIGAGGIMSTAMIIVTGLVSLRDRGKYQGLFGGVFAVSSVIGPLLGGVFSDHATWRWAFFINLPIGVITLAVIVKLLNLPEVKGSFKEKVKRVDFLGALTLIIGLTLVLLALNWGGSTHPWNSGMIIGLFCAGFAVLFVFCMIEWKQAAEPIIPFRLFKSRTNVAVFASSFFLGTGFFGIMFFMPLYFQIVRQESATTAGLEMLPLVAGMMVASISSGNMISKWGQYRPFIWVGFILATTGIGLLRLLQVDSNRGAQIGFLLIIGCGLGLCVQTVMVAIQSAVSMKDIAVATANTTFFRTVGSVMGVAIIGTVFNNGVHKQLSPIIAIHPEVAAVIQNSYLAPSFGPELERQILEGYMNALRSAFTVSIPLMGAGFLCSLFIEHHKLRRPGGPPGGPSGAGGTRGATGGPGGVITGGTSSSK</sequence>
<feature type="transmembrane region" description="Helical" evidence="7">
    <location>
        <begin position="194"/>
        <end position="213"/>
    </location>
</feature>
<feature type="transmembrane region" description="Helical" evidence="7">
    <location>
        <begin position="394"/>
        <end position="412"/>
    </location>
</feature>
<feature type="region of interest" description="Disordered" evidence="6">
    <location>
        <begin position="553"/>
        <end position="586"/>
    </location>
</feature>
<keyword evidence="5 7" id="KW-0472">Membrane</keyword>
<dbReference type="Gene3D" id="1.20.1720.10">
    <property type="entry name" value="Multidrug resistance protein D"/>
    <property type="match status" value="1"/>
</dbReference>
<feature type="transmembrane region" description="Helical" evidence="7">
    <location>
        <begin position="65"/>
        <end position="89"/>
    </location>
</feature>
<dbReference type="SUPFAM" id="SSF103473">
    <property type="entry name" value="MFS general substrate transporter"/>
    <property type="match status" value="1"/>
</dbReference>
<dbReference type="InterPro" id="IPR036259">
    <property type="entry name" value="MFS_trans_sf"/>
</dbReference>
<dbReference type="Proteomes" id="UP001194696">
    <property type="component" value="Unassembled WGS sequence"/>
</dbReference>
<evidence type="ECO:0000256" key="4">
    <source>
        <dbReference type="ARBA" id="ARBA00022989"/>
    </source>
</evidence>